<reference evidence="4" key="1">
    <citation type="submission" date="2020-06" db="EMBL/GenBank/DDBJ databases">
        <authorList>
            <person name="Li T."/>
            <person name="Hu X."/>
            <person name="Zhang T."/>
            <person name="Song X."/>
            <person name="Zhang H."/>
            <person name="Dai N."/>
            <person name="Sheng W."/>
            <person name="Hou X."/>
            <person name="Wei L."/>
        </authorList>
    </citation>
    <scope>NUCLEOTIDE SEQUENCE</scope>
    <source>
        <strain evidence="4">KEN1</strain>
        <tissue evidence="4">Leaf</tissue>
    </source>
</reference>
<dbReference type="InterPro" id="IPR050951">
    <property type="entry name" value="Retrovirus_Pol_polyprotein"/>
</dbReference>
<dbReference type="Pfam" id="PF00078">
    <property type="entry name" value="RVT_1"/>
    <property type="match status" value="1"/>
</dbReference>
<dbReference type="GO" id="GO:0003824">
    <property type="term" value="F:catalytic activity"/>
    <property type="evidence" value="ECO:0007669"/>
    <property type="project" value="UniProtKB-KW"/>
</dbReference>
<evidence type="ECO:0008006" key="5">
    <source>
        <dbReference type="Google" id="ProtNLM"/>
    </source>
</evidence>
<organism evidence="4">
    <name type="scientific">Sesamum latifolium</name>
    <dbReference type="NCBI Taxonomy" id="2727402"/>
    <lineage>
        <taxon>Eukaryota</taxon>
        <taxon>Viridiplantae</taxon>
        <taxon>Streptophyta</taxon>
        <taxon>Embryophyta</taxon>
        <taxon>Tracheophyta</taxon>
        <taxon>Spermatophyta</taxon>
        <taxon>Magnoliopsida</taxon>
        <taxon>eudicotyledons</taxon>
        <taxon>Gunneridae</taxon>
        <taxon>Pentapetalae</taxon>
        <taxon>asterids</taxon>
        <taxon>lamiids</taxon>
        <taxon>Lamiales</taxon>
        <taxon>Pedaliaceae</taxon>
        <taxon>Sesamum</taxon>
    </lineage>
</organism>
<evidence type="ECO:0000313" key="4">
    <source>
        <dbReference type="EMBL" id="KAL0440573.1"/>
    </source>
</evidence>
<dbReference type="SUPFAM" id="SSF56672">
    <property type="entry name" value="DNA/RNA polymerases"/>
    <property type="match status" value="1"/>
</dbReference>
<dbReference type="Gene3D" id="3.30.70.270">
    <property type="match status" value="2"/>
</dbReference>
<reference evidence="4" key="2">
    <citation type="journal article" date="2024" name="Plant">
        <title>Genomic evolution and insights into agronomic trait innovations of Sesamum species.</title>
        <authorList>
            <person name="Miao H."/>
            <person name="Wang L."/>
            <person name="Qu L."/>
            <person name="Liu H."/>
            <person name="Sun Y."/>
            <person name="Le M."/>
            <person name="Wang Q."/>
            <person name="Wei S."/>
            <person name="Zheng Y."/>
            <person name="Lin W."/>
            <person name="Duan Y."/>
            <person name="Cao H."/>
            <person name="Xiong S."/>
            <person name="Wang X."/>
            <person name="Wei L."/>
            <person name="Li C."/>
            <person name="Ma Q."/>
            <person name="Ju M."/>
            <person name="Zhao R."/>
            <person name="Li G."/>
            <person name="Mu C."/>
            <person name="Tian Q."/>
            <person name="Mei H."/>
            <person name="Zhang T."/>
            <person name="Gao T."/>
            <person name="Zhang H."/>
        </authorList>
    </citation>
    <scope>NUCLEOTIDE SEQUENCE</scope>
    <source>
        <strain evidence="4">KEN1</strain>
    </source>
</reference>
<dbReference type="InterPro" id="IPR041577">
    <property type="entry name" value="RT_RNaseH_2"/>
</dbReference>
<dbReference type="InterPro" id="IPR043502">
    <property type="entry name" value="DNA/RNA_pol_sf"/>
</dbReference>
<evidence type="ECO:0000259" key="3">
    <source>
        <dbReference type="Pfam" id="PF17919"/>
    </source>
</evidence>
<feature type="domain" description="Reverse transcriptase" evidence="2">
    <location>
        <begin position="82"/>
        <end position="142"/>
    </location>
</feature>
<dbReference type="InterPro" id="IPR000477">
    <property type="entry name" value="RT_dom"/>
</dbReference>
<proteinExistence type="predicted"/>
<dbReference type="PANTHER" id="PTHR37984">
    <property type="entry name" value="PROTEIN CBG26694"/>
    <property type="match status" value="1"/>
</dbReference>
<accession>A0AAW2WGF1</accession>
<comment type="caution">
    <text evidence="4">The sequence shown here is derived from an EMBL/GenBank/DDBJ whole genome shotgun (WGS) entry which is preliminary data.</text>
</comment>
<evidence type="ECO:0000259" key="2">
    <source>
        <dbReference type="Pfam" id="PF00078"/>
    </source>
</evidence>
<dbReference type="EMBL" id="JACGWN010000008">
    <property type="protein sequence ID" value="KAL0440573.1"/>
    <property type="molecule type" value="Genomic_DNA"/>
</dbReference>
<keyword evidence="1" id="KW-0511">Multifunctional enzyme</keyword>
<protein>
    <recommendedName>
        <fullName evidence="5">Reverse transcriptase/retrotransposon-derived protein RNase H-like domain-containing protein</fullName>
    </recommendedName>
</protein>
<dbReference type="PANTHER" id="PTHR37984:SF5">
    <property type="entry name" value="PROTEIN NYNRIN-LIKE"/>
    <property type="match status" value="1"/>
</dbReference>
<dbReference type="AlphaFoldDB" id="A0AAW2WGF1"/>
<dbReference type="Pfam" id="PF17919">
    <property type="entry name" value="RT_RNaseH_2"/>
    <property type="match status" value="1"/>
</dbReference>
<feature type="domain" description="Reverse transcriptase/retrotransposon-derived protein RNase H-like" evidence="3">
    <location>
        <begin position="207"/>
        <end position="282"/>
    </location>
</feature>
<gene>
    <name evidence="4" type="ORF">Slati_2540300</name>
</gene>
<dbReference type="InterPro" id="IPR043128">
    <property type="entry name" value="Rev_trsase/Diguanyl_cyclase"/>
</dbReference>
<sequence>MSIQLVPGEPDKTTKIGSQLSPTLAGQLTTFLEQNADIFAWTANDLIGIDPSVIVHSLNVDPTYPSVKQKKRRFGPEKDKVIQEELGRNMEVYVDDMLVKSRQIDWHLTGLLETFNTLRRYRMKINPAKYAFGVRSGKFLGYLVTEKGIEVNPERIRAIQEMKPLTNLNEVQRLAGRIAALSRFISQSAERSLPFFKALRKTKDFTWDDECQQAFQELKVYLTRLLLLTKPVPGETLYLYLAAGPQAVSSVLIKEEGGLQKPIYYVSKVLHGAEQRYPEHQGTSLGGIHKRSNIYGKEQGQLAASRRGLLNTHGQWSRSGTHQPRRR</sequence>
<evidence type="ECO:0000256" key="1">
    <source>
        <dbReference type="ARBA" id="ARBA00023268"/>
    </source>
</evidence>
<name>A0AAW2WGF1_9LAMI</name>